<feature type="coiled-coil region" evidence="1">
    <location>
        <begin position="89"/>
        <end position="148"/>
    </location>
</feature>
<gene>
    <name evidence="3" type="ORF">M407DRAFT_216245</name>
</gene>
<feature type="compositionally biased region" description="Basic and acidic residues" evidence="2">
    <location>
        <begin position="28"/>
        <end position="37"/>
    </location>
</feature>
<accession>A0A0C3QBP8</accession>
<reference evidence="3 4" key="1">
    <citation type="submission" date="2014-04" db="EMBL/GenBank/DDBJ databases">
        <authorList>
            <consortium name="DOE Joint Genome Institute"/>
            <person name="Kuo A."/>
            <person name="Girlanda M."/>
            <person name="Perotto S."/>
            <person name="Kohler A."/>
            <person name="Nagy L.G."/>
            <person name="Floudas D."/>
            <person name="Copeland A."/>
            <person name="Barry K.W."/>
            <person name="Cichocki N."/>
            <person name="Veneault-Fourrey C."/>
            <person name="LaButti K."/>
            <person name="Lindquist E.A."/>
            <person name="Lipzen A."/>
            <person name="Lundell T."/>
            <person name="Morin E."/>
            <person name="Murat C."/>
            <person name="Sun H."/>
            <person name="Tunlid A."/>
            <person name="Henrissat B."/>
            <person name="Grigoriev I.V."/>
            <person name="Hibbett D.S."/>
            <person name="Martin F."/>
            <person name="Nordberg H.P."/>
            <person name="Cantor M.N."/>
            <person name="Hua S.X."/>
        </authorList>
    </citation>
    <scope>NUCLEOTIDE SEQUENCE [LARGE SCALE GENOMIC DNA]</scope>
    <source>
        <strain evidence="3 4">MUT 4182</strain>
    </source>
</reference>
<dbReference type="STRING" id="1051891.A0A0C3QBP8"/>
<feature type="compositionally biased region" description="Low complexity" evidence="2">
    <location>
        <begin position="62"/>
        <end position="74"/>
    </location>
</feature>
<keyword evidence="4" id="KW-1185">Reference proteome</keyword>
<dbReference type="HOGENOM" id="CLU_049656_0_0_1"/>
<organism evidence="3 4">
    <name type="scientific">Tulasnella calospora MUT 4182</name>
    <dbReference type="NCBI Taxonomy" id="1051891"/>
    <lineage>
        <taxon>Eukaryota</taxon>
        <taxon>Fungi</taxon>
        <taxon>Dikarya</taxon>
        <taxon>Basidiomycota</taxon>
        <taxon>Agaricomycotina</taxon>
        <taxon>Agaricomycetes</taxon>
        <taxon>Cantharellales</taxon>
        <taxon>Tulasnellaceae</taxon>
        <taxon>Tulasnella</taxon>
    </lineage>
</organism>
<dbReference type="Proteomes" id="UP000054248">
    <property type="component" value="Unassembled WGS sequence"/>
</dbReference>
<evidence type="ECO:0000313" key="4">
    <source>
        <dbReference type="Proteomes" id="UP000054248"/>
    </source>
</evidence>
<sequence>MFSEPSRHDVQEQPMNAFQPKPPVEGDENQREERESKPSSGAELPINHPADTTNPTSAAINSSSKSGSGQSWWSPFGGGEQISPMERHNRELQSQVEHLTRTLNSREKDIRGLESRVEHFSRTLSSKEKAHREELAEKDSELAELKKTLCMYDECSEVEIGNMVDGINTRIQSLARHLAVRSVKGASKASDRGENETMVSAAHVERLRGVIGVPLLNALDGASLGQTTFTAMFLQLAWQASIVDVVQKIISCFSASLARSQDGSQIESALWSVAEAVREGEVQPAYGRWRLVTHRYLRQLLESNDEAAIQAYVNEAHELCQTAGRLAMKNRCPDGESFRNTLQPQTREIVEEAFKLLTTIQEKMVTANYEPYIRPNGRPFRSDKMNLSKQDKEYPNDHVVCTTGFGMLYSRRTGRELTSESRMHIFKKPQVLTEANLHDMVAG</sequence>
<evidence type="ECO:0000313" key="3">
    <source>
        <dbReference type="EMBL" id="KIO22621.1"/>
    </source>
</evidence>
<dbReference type="AlphaFoldDB" id="A0A0C3QBP8"/>
<dbReference type="OrthoDB" id="3240112at2759"/>
<dbReference type="EMBL" id="KN823105">
    <property type="protein sequence ID" value="KIO22621.1"/>
    <property type="molecule type" value="Genomic_DNA"/>
</dbReference>
<feature type="compositionally biased region" description="Basic and acidic residues" evidence="2">
    <location>
        <begin position="1"/>
        <end position="11"/>
    </location>
</feature>
<reference evidence="4" key="2">
    <citation type="submission" date="2015-01" db="EMBL/GenBank/DDBJ databases">
        <title>Evolutionary Origins and Diversification of the Mycorrhizal Mutualists.</title>
        <authorList>
            <consortium name="DOE Joint Genome Institute"/>
            <consortium name="Mycorrhizal Genomics Consortium"/>
            <person name="Kohler A."/>
            <person name="Kuo A."/>
            <person name="Nagy L.G."/>
            <person name="Floudas D."/>
            <person name="Copeland A."/>
            <person name="Barry K.W."/>
            <person name="Cichocki N."/>
            <person name="Veneault-Fourrey C."/>
            <person name="LaButti K."/>
            <person name="Lindquist E.A."/>
            <person name="Lipzen A."/>
            <person name="Lundell T."/>
            <person name="Morin E."/>
            <person name="Murat C."/>
            <person name="Riley R."/>
            <person name="Ohm R."/>
            <person name="Sun H."/>
            <person name="Tunlid A."/>
            <person name="Henrissat B."/>
            <person name="Grigoriev I.V."/>
            <person name="Hibbett D.S."/>
            <person name="Martin F."/>
        </authorList>
    </citation>
    <scope>NUCLEOTIDE SEQUENCE [LARGE SCALE GENOMIC DNA]</scope>
    <source>
        <strain evidence="4">MUT 4182</strain>
    </source>
</reference>
<keyword evidence="1" id="KW-0175">Coiled coil</keyword>
<evidence type="ECO:0000256" key="2">
    <source>
        <dbReference type="SAM" id="MobiDB-lite"/>
    </source>
</evidence>
<name>A0A0C3QBP8_9AGAM</name>
<feature type="compositionally biased region" description="Polar residues" evidence="2">
    <location>
        <begin position="50"/>
        <end position="61"/>
    </location>
</feature>
<evidence type="ECO:0000256" key="1">
    <source>
        <dbReference type="SAM" id="Coils"/>
    </source>
</evidence>
<feature type="region of interest" description="Disordered" evidence="2">
    <location>
        <begin position="1"/>
        <end position="83"/>
    </location>
</feature>
<protein>
    <submittedName>
        <fullName evidence="3">Uncharacterized protein</fullName>
    </submittedName>
</protein>
<proteinExistence type="predicted"/>